<keyword evidence="4" id="KW-1185">Reference proteome</keyword>
<dbReference type="GO" id="GO:0051087">
    <property type="term" value="F:protein-folding chaperone binding"/>
    <property type="evidence" value="ECO:0007669"/>
    <property type="project" value="TreeGrafter"/>
</dbReference>
<dbReference type="GO" id="GO:0051082">
    <property type="term" value="F:unfolded protein binding"/>
    <property type="evidence" value="ECO:0007669"/>
    <property type="project" value="InterPro"/>
</dbReference>
<dbReference type="InterPro" id="IPR002939">
    <property type="entry name" value="DnaJ_C"/>
</dbReference>
<dbReference type="GO" id="GO:0005829">
    <property type="term" value="C:cytosol"/>
    <property type="evidence" value="ECO:0007669"/>
    <property type="project" value="TreeGrafter"/>
</dbReference>
<organism evidence="3 4">
    <name type="scientific">Phyllotreta striolata</name>
    <name type="common">Striped flea beetle</name>
    <name type="synonym">Crioceris striolata</name>
    <dbReference type="NCBI Taxonomy" id="444603"/>
    <lineage>
        <taxon>Eukaryota</taxon>
        <taxon>Metazoa</taxon>
        <taxon>Ecdysozoa</taxon>
        <taxon>Arthropoda</taxon>
        <taxon>Hexapoda</taxon>
        <taxon>Insecta</taxon>
        <taxon>Pterygota</taxon>
        <taxon>Neoptera</taxon>
        <taxon>Endopterygota</taxon>
        <taxon>Coleoptera</taxon>
        <taxon>Polyphaga</taxon>
        <taxon>Cucujiformia</taxon>
        <taxon>Chrysomeloidea</taxon>
        <taxon>Chrysomelidae</taxon>
        <taxon>Galerucinae</taxon>
        <taxon>Alticini</taxon>
        <taxon>Phyllotreta</taxon>
    </lineage>
</organism>
<gene>
    <name evidence="3" type="ORF">PHYEVI_LOCUS4535</name>
</gene>
<accession>A0A9N9TPY9</accession>
<dbReference type="SUPFAM" id="SSF49493">
    <property type="entry name" value="HSP40/DnaJ peptide-binding domain"/>
    <property type="match status" value="1"/>
</dbReference>
<evidence type="ECO:0000256" key="1">
    <source>
        <dbReference type="ARBA" id="ARBA00023186"/>
    </source>
</evidence>
<evidence type="ECO:0000313" key="4">
    <source>
        <dbReference type="Proteomes" id="UP001153712"/>
    </source>
</evidence>
<dbReference type="GO" id="GO:0006457">
    <property type="term" value="P:protein folding"/>
    <property type="evidence" value="ECO:0007669"/>
    <property type="project" value="InterPro"/>
</dbReference>
<dbReference type="PANTHER" id="PTHR24078">
    <property type="entry name" value="DNAJ HOMOLOG SUBFAMILY C MEMBER"/>
    <property type="match status" value="1"/>
</dbReference>
<proteinExistence type="predicted"/>
<dbReference type="Pfam" id="PF01556">
    <property type="entry name" value="DnaJ_C"/>
    <property type="match status" value="1"/>
</dbReference>
<evidence type="ECO:0000259" key="2">
    <source>
        <dbReference type="Pfam" id="PF01556"/>
    </source>
</evidence>
<dbReference type="Proteomes" id="UP001153712">
    <property type="component" value="Chromosome 15"/>
</dbReference>
<sequence>MNEMKAHQQNLKTTVKLSLKDALTGCVVDVPTLSGERYRLDHRQAVISPETVSKLTGEGLPYPKEASRRGDLLVRYDVRFPASLPAKVKRALADLLPS</sequence>
<name>A0A9N9TPY9_PHYSR</name>
<dbReference type="EMBL" id="OU900108">
    <property type="protein sequence ID" value="CAG9858144.1"/>
    <property type="molecule type" value="Genomic_DNA"/>
</dbReference>
<keyword evidence="1" id="KW-0143">Chaperone</keyword>
<dbReference type="PANTHER" id="PTHR24078:SF576">
    <property type="entry name" value="AT19485P-RELATED"/>
    <property type="match status" value="1"/>
</dbReference>
<dbReference type="AlphaFoldDB" id="A0A9N9TPY9"/>
<dbReference type="InterPro" id="IPR008971">
    <property type="entry name" value="HSP40/DnaJ_pept-bd"/>
</dbReference>
<dbReference type="OrthoDB" id="550424at2759"/>
<evidence type="ECO:0000313" key="3">
    <source>
        <dbReference type="EMBL" id="CAG9858144.1"/>
    </source>
</evidence>
<dbReference type="InterPro" id="IPR051339">
    <property type="entry name" value="DnaJ_subfamily_B"/>
</dbReference>
<feature type="domain" description="Chaperone DnaJ C-terminal" evidence="2">
    <location>
        <begin position="5"/>
        <end position="81"/>
    </location>
</feature>
<dbReference type="FunFam" id="2.60.260.20:FF:000013">
    <property type="entry name" value="DnaJ subfamily B member 11"/>
    <property type="match status" value="1"/>
</dbReference>
<reference evidence="3" key="1">
    <citation type="submission" date="2022-01" db="EMBL/GenBank/DDBJ databases">
        <authorList>
            <person name="King R."/>
        </authorList>
    </citation>
    <scope>NUCLEOTIDE SEQUENCE</scope>
</reference>
<dbReference type="Gene3D" id="2.60.260.20">
    <property type="entry name" value="Urease metallochaperone UreE, N-terminal domain"/>
    <property type="match status" value="1"/>
</dbReference>
<protein>
    <recommendedName>
        <fullName evidence="2">Chaperone DnaJ C-terminal domain-containing protein</fullName>
    </recommendedName>
</protein>